<feature type="region of interest" description="Disordered" evidence="1">
    <location>
        <begin position="488"/>
        <end position="537"/>
    </location>
</feature>
<feature type="region of interest" description="Disordered" evidence="1">
    <location>
        <begin position="906"/>
        <end position="1016"/>
    </location>
</feature>
<feature type="region of interest" description="Disordered" evidence="1">
    <location>
        <begin position="192"/>
        <end position="214"/>
    </location>
</feature>
<dbReference type="InterPro" id="IPR045005">
    <property type="entry name" value="BPM1-6"/>
</dbReference>
<evidence type="ECO:0000256" key="1">
    <source>
        <dbReference type="SAM" id="MobiDB-lite"/>
    </source>
</evidence>
<evidence type="ECO:0000313" key="4">
    <source>
        <dbReference type="EMBL" id="ORZ20584.1"/>
    </source>
</evidence>
<dbReference type="InterPro" id="IPR000210">
    <property type="entry name" value="BTB/POZ_dom"/>
</dbReference>
<dbReference type="Proteomes" id="UP000193560">
    <property type="component" value="Unassembled WGS sequence"/>
</dbReference>
<comment type="caution">
    <text evidence="4">The sequence shown here is derived from an EMBL/GenBank/DDBJ whole genome shotgun (WGS) entry which is preliminary data.</text>
</comment>
<dbReference type="SMART" id="SM01052">
    <property type="entry name" value="CAP_GLY"/>
    <property type="match status" value="1"/>
</dbReference>
<dbReference type="Gene3D" id="3.30.710.10">
    <property type="entry name" value="Potassium Channel Kv1.1, Chain A"/>
    <property type="match status" value="2"/>
</dbReference>
<feature type="domain" description="BTB" evidence="2">
    <location>
        <begin position="256"/>
        <end position="328"/>
    </location>
</feature>
<name>A0A1X2IQP8_9FUNG</name>
<feature type="compositionally biased region" description="Polar residues" evidence="1">
    <location>
        <begin position="920"/>
        <end position="940"/>
    </location>
</feature>
<dbReference type="OrthoDB" id="2130750at2759"/>
<dbReference type="PANTHER" id="PTHR26379:SF187">
    <property type="entry name" value="OS07G0655300 PROTEIN"/>
    <property type="match status" value="1"/>
</dbReference>
<feature type="compositionally biased region" description="Low complexity" evidence="1">
    <location>
        <begin position="941"/>
        <end position="955"/>
    </location>
</feature>
<gene>
    <name evidence="4" type="ORF">BCR42DRAFT_347382</name>
</gene>
<sequence>MFPTPPKTLKHSLSTVLTGAQEYSGDVCFVFDNEQIWAHKALLMARVPEDFLTKYMPQLLDNTAITTIDSLSTTIPYDIFVHLLRFWYTADFTSATLSSTSSPSASVMSSSSSSTAESLAGVNKLKTGGTTHDAAAVIAIRQSITTLESSLQLHLLPLSAPDISDDDQLVLDLEVMRRKQLNCDGMVNIFKPNTTTTKKKPLSPSPSSLPTLTKRHTTPANIATATTSKATTITSILNTASSIPSVTTPTTDIEDDDTETASAPVMITFPIHRFILASRSSYFHSLMYSQQVCESPNSTVLLPYDQFSSTTLDIILHYFYTDQLQVPELPMATTTTTGTAMSVFQKEMNRKKHVLRELQKVFRAADYLGHIDALCDAALYEMESICHRFKCTCSSCVVLLPSMLAFANKHQSFVRPLLFKLMAMYTEPIQALPPLWSQKPFSLLIVSHLDSDLVAVDGGGYILPTSLQSLFHPMSSSTHSLSHLPSSSALPVSSDSDNQGVSTTVTASATAATTATETGTPSSSTSSTPSSSPAASCSFNTSLPTPLLVDLVSRTLGNITKRNAIHVLHSVHLCLSKIRSADPFPTWSQPSLALIHAILHHTISMVSLNFDFYCVEYPILLSCVDGIGGGFSVDFLDFLLKRILNNGIQDSNAAVLYQGIVRDLIGRQEVVKNVAVDGVLLEARQQCVDYLSHRWVGVKAQGGFQSVDKDILRLMADDINVPYRTLAKPIESEFSAMFGFKPKSSNKPKSSTMDMGAADSTYKTGKSTSANTITINSNSLSDMAAAATTMGAHPTQKSRRRLSLGSLRYPRTSSRNNRNRLSAEVRGWMDSASSVTEHGDGIPSTMDFDDQHSLSDNEAIMNTTTHSFHRHLSLQPKRRLSQHIARGSSSASLTDVLLPVDVAPSNEIPTTTSSPNNNTGHNSVKFSNGITRGDLTNDNNAASPTTTSTSASLLPGPRKSRLTFELPETPIRAKFATPVSTSKSGSRRRTRSPKHKYRWGLGGGSKDSASDSGEEDETQLLMPVVGAKVELLRRPLPTLGRIKFIGNVQFSKGTWVGVELESRLGQNDGSVDGVRYFQTDPQRGVFVKMDGLKLISGPIKP</sequence>
<feature type="compositionally biased region" description="Basic residues" evidence="1">
    <location>
        <begin position="985"/>
        <end position="998"/>
    </location>
</feature>
<dbReference type="STRING" id="90262.A0A1X2IQP8"/>
<keyword evidence="5" id="KW-1185">Reference proteome</keyword>
<evidence type="ECO:0000313" key="5">
    <source>
        <dbReference type="Proteomes" id="UP000193560"/>
    </source>
</evidence>
<dbReference type="InterPro" id="IPR011333">
    <property type="entry name" value="SKP1/BTB/POZ_sf"/>
</dbReference>
<reference evidence="4 5" key="1">
    <citation type="submission" date="2016-07" db="EMBL/GenBank/DDBJ databases">
        <title>Pervasive Adenine N6-methylation of Active Genes in Fungi.</title>
        <authorList>
            <consortium name="DOE Joint Genome Institute"/>
            <person name="Mondo S.J."/>
            <person name="Dannebaum R.O."/>
            <person name="Kuo R.C."/>
            <person name="Labutti K."/>
            <person name="Haridas S."/>
            <person name="Kuo A."/>
            <person name="Salamov A."/>
            <person name="Ahrendt S.R."/>
            <person name="Lipzen A."/>
            <person name="Sullivan W."/>
            <person name="Andreopoulos W.B."/>
            <person name="Clum A."/>
            <person name="Lindquist E."/>
            <person name="Daum C."/>
            <person name="Ramamoorthy G.K."/>
            <person name="Gryganskyi A."/>
            <person name="Culley D."/>
            <person name="Magnuson J.K."/>
            <person name="James T.Y."/>
            <person name="O'Malley M.A."/>
            <person name="Stajich J.E."/>
            <person name="Spatafora J.W."/>
            <person name="Visel A."/>
            <person name="Grigoriev I.V."/>
        </authorList>
    </citation>
    <scope>NUCLEOTIDE SEQUENCE [LARGE SCALE GENOMIC DNA]</scope>
    <source>
        <strain evidence="4 5">NRRL 1336</strain>
    </source>
</reference>
<dbReference type="AlphaFoldDB" id="A0A1X2IQP8"/>
<evidence type="ECO:0000259" key="3">
    <source>
        <dbReference type="PROSITE" id="PS50245"/>
    </source>
</evidence>
<dbReference type="GO" id="GO:0016567">
    <property type="term" value="P:protein ubiquitination"/>
    <property type="evidence" value="ECO:0007669"/>
    <property type="project" value="InterPro"/>
</dbReference>
<dbReference type="InterPro" id="IPR000938">
    <property type="entry name" value="CAP-Gly_domain"/>
</dbReference>
<accession>A0A1X2IQP8</accession>
<proteinExistence type="predicted"/>
<dbReference type="SUPFAM" id="SSF74924">
    <property type="entry name" value="Cap-Gly domain"/>
    <property type="match status" value="1"/>
</dbReference>
<evidence type="ECO:0008006" key="6">
    <source>
        <dbReference type="Google" id="ProtNLM"/>
    </source>
</evidence>
<dbReference type="Gene3D" id="2.30.30.190">
    <property type="entry name" value="CAP Gly-rich-like domain"/>
    <property type="match status" value="1"/>
</dbReference>
<feature type="compositionally biased region" description="Low complexity" evidence="1">
    <location>
        <begin position="906"/>
        <end position="919"/>
    </location>
</feature>
<dbReference type="SMART" id="SM00225">
    <property type="entry name" value="BTB"/>
    <property type="match status" value="1"/>
</dbReference>
<feature type="domain" description="BTB" evidence="2">
    <location>
        <begin position="25"/>
        <end position="96"/>
    </location>
</feature>
<dbReference type="EMBL" id="MCGE01000006">
    <property type="protein sequence ID" value="ORZ20584.1"/>
    <property type="molecule type" value="Genomic_DNA"/>
</dbReference>
<feature type="region of interest" description="Disordered" evidence="1">
    <location>
        <begin position="745"/>
        <end position="767"/>
    </location>
</feature>
<dbReference type="PROSITE" id="PS50245">
    <property type="entry name" value="CAP_GLY_2"/>
    <property type="match status" value="1"/>
</dbReference>
<evidence type="ECO:0000259" key="2">
    <source>
        <dbReference type="PROSITE" id="PS50097"/>
    </source>
</evidence>
<dbReference type="InterPro" id="IPR036859">
    <property type="entry name" value="CAP-Gly_dom_sf"/>
</dbReference>
<organism evidence="4 5">
    <name type="scientific">Absidia repens</name>
    <dbReference type="NCBI Taxonomy" id="90262"/>
    <lineage>
        <taxon>Eukaryota</taxon>
        <taxon>Fungi</taxon>
        <taxon>Fungi incertae sedis</taxon>
        <taxon>Mucoromycota</taxon>
        <taxon>Mucoromycotina</taxon>
        <taxon>Mucoromycetes</taxon>
        <taxon>Mucorales</taxon>
        <taxon>Cunninghamellaceae</taxon>
        <taxon>Absidia</taxon>
    </lineage>
</organism>
<protein>
    <recommendedName>
        <fullName evidence="6">BTB domain-containing protein</fullName>
    </recommendedName>
</protein>
<dbReference type="CDD" id="cd18186">
    <property type="entry name" value="BTB_POZ_ZBTB_KLHL-like"/>
    <property type="match status" value="2"/>
</dbReference>
<dbReference type="Pfam" id="PF00651">
    <property type="entry name" value="BTB"/>
    <property type="match status" value="1"/>
</dbReference>
<dbReference type="Pfam" id="PF01302">
    <property type="entry name" value="CAP_GLY"/>
    <property type="match status" value="1"/>
</dbReference>
<dbReference type="PANTHER" id="PTHR26379">
    <property type="entry name" value="BTB/POZ AND MATH DOMAIN-CONTAINING PROTEIN 1"/>
    <property type="match status" value="1"/>
</dbReference>
<dbReference type="SUPFAM" id="SSF54695">
    <property type="entry name" value="POZ domain"/>
    <property type="match status" value="1"/>
</dbReference>
<feature type="domain" description="CAP-Gly" evidence="3">
    <location>
        <begin position="1046"/>
        <end position="1088"/>
    </location>
</feature>
<dbReference type="PROSITE" id="PS50097">
    <property type="entry name" value="BTB"/>
    <property type="match status" value="2"/>
</dbReference>